<dbReference type="PANTHER" id="PTHR12486">
    <property type="entry name" value="APRATAXIN-RELATED"/>
    <property type="match status" value="1"/>
</dbReference>
<dbReference type="Gene3D" id="3.30.428.10">
    <property type="entry name" value="HIT-like"/>
    <property type="match status" value="1"/>
</dbReference>
<feature type="short sequence motif" description="Histidine triad motif" evidence="3">
    <location>
        <begin position="140"/>
        <end position="144"/>
    </location>
</feature>
<reference evidence="6 7" key="1">
    <citation type="submission" date="2018-01" db="EMBL/GenBank/DDBJ databases">
        <title>Genome characterization of the sugarcane-associated fungus Trichoderma ghanense CCMA-1212 and their application in lignocelulose bioconversion.</title>
        <authorList>
            <person name="Steindorff A.S."/>
            <person name="Mendes T.D."/>
            <person name="Vilela E.S.D."/>
            <person name="Rodrigues D.S."/>
            <person name="Formighieri E.F."/>
            <person name="Melo I.S."/>
            <person name="Favaro L.C.L."/>
        </authorList>
    </citation>
    <scope>NUCLEOTIDE SEQUENCE [LARGE SCALE GENOMIC DNA]</scope>
    <source>
        <strain evidence="6 7">CCMA-1212</strain>
    </source>
</reference>
<dbReference type="Pfam" id="PF11969">
    <property type="entry name" value="DcpS_C"/>
    <property type="match status" value="1"/>
</dbReference>
<sequence length="220" mass="25272">MERSEGNVRERPDWLTEADVEREKMEEAECEVCHTGNFVELDIHGEEIHEDQTVVEIVASINPAGSKHWLILPREHIRDIEHLQAEDLRLLQEMSRVKDTLLKRHCPNVLPERIHCGYHRGQRPNGYIPVRMPDIISVKHLHLHVIAEPRLLPFVYKFHPSNTLIFKTEEAILGLVEEMAEAGSERGDGKLGQQAHTDGTLEKKYTESTPGKIDTDTTRE</sequence>
<evidence type="ECO:0000313" key="6">
    <source>
        <dbReference type="EMBL" id="TFA98710.1"/>
    </source>
</evidence>
<evidence type="ECO:0000256" key="2">
    <source>
        <dbReference type="ARBA" id="ARBA00022801"/>
    </source>
</evidence>
<dbReference type="GeneID" id="300580991"/>
<dbReference type="PANTHER" id="PTHR12486:SF5">
    <property type="entry name" value="ADENOSINE 5'-MONOPHOSPHORAMIDASE HINT3"/>
    <property type="match status" value="1"/>
</dbReference>
<evidence type="ECO:0000259" key="5">
    <source>
        <dbReference type="PROSITE" id="PS51084"/>
    </source>
</evidence>
<dbReference type="PROSITE" id="PS51084">
    <property type="entry name" value="HIT_2"/>
    <property type="match status" value="1"/>
</dbReference>
<gene>
    <name evidence="6" type="ORF">CCMA1212_009458</name>
</gene>
<evidence type="ECO:0000313" key="7">
    <source>
        <dbReference type="Proteomes" id="UP001642720"/>
    </source>
</evidence>
<keyword evidence="2" id="KW-0378">Hydrolase</keyword>
<dbReference type="InterPro" id="IPR011146">
    <property type="entry name" value="HIT-like"/>
</dbReference>
<accession>A0ABY2GSE8</accession>
<evidence type="ECO:0000256" key="1">
    <source>
        <dbReference type="ARBA" id="ARBA00022741"/>
    </source>
</evidence>
<dbReference type="SUPFAM" id="SSF54197">
    <property type="entry name" value="HIT-like"/>
    <property type="match status" value="1"/>
</dbReference>
<organism evidence="6 7">
    <name type="scientific">Trichoderma ghanense</name>
    <dbReference type="NCBI Taxonomy" id="65468"/>
    <lineage>
        <taxon>Eukaryota</taxon>
        <taxon>Fungi</taxon>
        <taxon>Dikarya</taxon>
        <taxon>Ascomycota</taxon>
        <taxon>Pezizomycotina</taxon>
        <taxon>Sordariomycetes</taxon>
        <taxon>Hypocreomycetidae</taxon>
        <taxon>Hypocreales</taxon>
        <taxon>Hypocreaceae</taxon>
        <taxon>Trichoderma</taxon>
    </lineage>
</organism>
<dbReference type="Proteomes" id="UP001642720">
    <property type="component" value="Unassembled WGS sequence"/>
</dbReference>
<feature type="region of interest" description="Disordered" evidence="4">
    <location>
        <begin position="183"/>
        <end position="220"/>
    </location>
</feature>
<dbReference type="InterPro" id="IPR036265">
    <property type="entry name" value="HIT-like_sf"/>
</dbReference>
<feature type="domain" description="HIT" evidence="5">
    <location>
        <begin position="34"/>
        <end position="156"/>
    </location>
</feature>
<keyword evidence="7" id="KW-1185">Reference proteome</keyword>
<protein>
    <recommendedName>
        <fullName evidence="5">HIT domain-containing protein</fullName>
    </recommendedName>
</protein>
<proteinExistence type="predicted"/>
<keyword evidence="1" id="KW-0547">Nucleotide-binding</keyword>
<dbReference type="EMBL" id="PPTA01000018">
    <property type="protein sequence ID" value="TFA98710.1"/>
    <property type="molecule type" value="Genomic_DNA"/>
</dbReference>
<comment type="caution">
    <text evidence="6">The sequence shown here is derived from an EMBL/GenBank/DDBJ whole genome shotgun (WGS) entry which is preliminary data.</text>
</comment>
<evidence type="ECO:0000256" key="3">
    <source>
        <dbReference type="PROSITE-ProRule" id="PRU00464"/>
    </source>
</evidence>
<evidence type="ECO:0000256" key="4">
    <source>
        <dbReference type="SAM" id="MobiDB-lite"/>
    </source>
</evidence>
<dbReference type="RefSeq" id="XP_073554912.1">
    <property type="nucleotide sequence ID" value="XM_073706541.1"/>
</dbReference>
<name>A0ABY2GSE8_9HYPO</name>